<keyword evidence="2" id="KW-1185">Reference proteome</keyword>
<protein>
    <recommendedName>
        <fullName evidence="3">DUF2255 family protein</fullName>
    </recommendedName>
</protein>
<dbReference type="Proteomes" id="UP001415169">
    <property type="component" value="Unassembled WGS sequence"/>
</dbReference>
<evidence type="ECO:0000313" key="2">
    <source>
        <dbReference type="Proteomes" id="UP001415169"/>
    </source>
</evidence>
<name>A0ABP7ZKV0_9MICO</name>
<dbReference type="Gene3D" id="2.30.110.10">
    <property type="entry name" value="Electron Transport, Fmn-binding Protein, Chain A"/>
    <property type="match status" value="1"/>
</dbReference>
<sequence>MSDWTPEEVRAIGEIEEVQVAPLAGDGTPLQPVTMWAVTDGSEVFVRSAHGRSARWYRRVRETGRAAFTAGDIEREVAFEEVNEIKNQAVTDAYNVKYAAQPPQFRQPMVEGPSVEATLKVVPV</sequence>
<dbReference type="InterPro" id="IPR012349">
    <property type="entry name" value="Split_barrel_FMN-bd"/>
</dbReference>
<dbReference type="SUPFAM" id="SSF50475">
    <property type="entry name" value="FMN-binding split barrel"/>
    <property type="match status" value="1"/>
</dbReference>
<proteinExistence type="predicted"/>
<accession>A0ABP7ZKV0</accession>
<evidence type="ECO:0000313" key="1">
    <source>
        <dbReference type="EMBL" id="GAA4162068.1"/>
    </source>
</evidence>
<dbReference type="RefSeq" id="WP_344791690.1">
    <property type="nucleotide sequence ID" value="NZ_BAABBV010000001.1"/>
</dbReference>
<dbReference type="EMBL" id="BAABBV010000001">
    <property type="protein sequence ID" value="GAA4162068.1"/>
    <property type="molecule type" value="Genomic_DNA"/>
</dbReference>
<comment type="caution">
    <text evidence="1">The sequence shown here is derived from an EMBL/GenBank/DDBJ whole genome shotgun (WGS) entry which is preliminary data.</text>
</comment>
<gene>
    <name evidence="1" type="ORF">GCM10022286_20590</name>
</gene>
<reference evidence="1" key="1">
    <citation type="journal article" date="2014" name="Int. J. Syst. Evol. Microbiol.">
        <title>Complete genome of a new Firmicutes species belonging to the dominant human colonic microbiota ('Ruminococcus bicirculans') reveals two chromosomes and a selective capacity to utilize plant glucans.</title>
        <authorList>
            <consortium name="NISC Comparative Sequencing Program"/>
            <person name="Wegmann U."/>
            <person name="Louis P."/>
            <person name="Goesmann A."/>
            <person name="Henrissat B."/>
            <person name="Duncan S.H."/>
            <person name="Flint H.J."/>
        </authorList>
    </citation>
    <scope>NUCLEOTIDE SEQUENCE</scope>
    <source>
        <strain evidence="1">JCM 17590</strain>
    </source>
</reference>
<dbReference type="InterPro" id="IPR016888">
    <property type="entry name" value="UCP028498"/>
</dbReference>
<dbReference type="Pfam" id="PF10012">
    <property type="entry name" value="DUF2255"/>
    <property type="match status" value="1"/>
</dbReference>
<organism evidence="1 2">
    <name type="scientific">Gryllotalpicola daejeonensis</name>
    <dbReference type="NCBI Taxonomy" id="993087"/>
    <lineage>
        <taxon>Bacteria</taxon>
        <taxon>Bacillati</taxon>
        <taxon>Actinomycetota</taxon>
        <taxon>Actinomycetes</taxon>
        <taxon>Micrococcales</taxon>
        <taxon>Microbacteriaceae</taxon>
        <taxon>Gryllotalpicola</taxon>
    </lineage>
</organism>
<reference evidence="1" key="2">
    <citation type="submission" date="2023-12" db="EMBL/GenBank/DDBJ databases">
        <authorList>
            <person name="Sun Q."/>
            <person name="Inoue M."/>
        </authorList>
    </citation>
    <scope>NUCLEOTIDE SEQUENCE</scope>
    <source>
        <strain evidence="1">JCM 17590</strain>
    </source>
</reference>
<evidence type="ECO:0008006" key="3">
    <source>
        <dbReference type="Google" id="ProtNLM"/>
    </source>
</evidence>